<dbReference type="EMBL" id="FN554889">
    <property type="protein sequence ID" value="CBG69856.1"/>
    <property type="molecule type" value="Genomic_DNA"/>
</dbReference>
<evidence type="ECO:0000313" key="2">
    <source>
        <dbReference type="EMBL" id="CBG69856.1"/>
    </source>
</evidence>
<proteinExistence type="predicted"/>
<sequence>MCAAQSWRTTRHTTRFGAGLVRNSGRPATSGAPGRPPCRPWKRRTTLHAGHHGHDSNHGHDGRRGHHAHDSNRGDQSHLAMTVTTATTATTATTGDSDVRAGTASRTP</sequence>
<feature type="region of interest" description="Disordered" evidence="1">
    <location>
        <begin position="1"/>
        <end position="108"/>
    </location>
</feature>
<dbReference type="Proteomes" id="UP000001444">
    <property type="component" value="Chromosome"/>
</dbReference>
<evidence type="ECO:0000256" key="1">
    <source>
        <dbReference type="SAM" id="MobiDB-lite"/>
    </source>
</evidence>
<reference evidence="2 3" key="1">
    <citation type="journal article" date="2010" name="Mol. Plant Microbe Interact.">
        <title>Streptomyces scabies 87-22 contains a coronafacic acid-like biosynthetic cluster that contributes to plant-microbe interactions.</title>
        <authorList>
            <person name="Bignell D.R."/>
            <person name="Seipke R.F."/>
            <person name="Huguet-Tapia J.C."/>
            <person name="Chambers A.H."/>
            <person name="Parry R.J."/>
            <person name="Loria R."/>
        </authorList>
    </citation>
    <scope>NUCLEOTIDE SEQUENCE [LARGE SCALE GENOMIC DNA]</scope>
    <source>
        <strain evidence="2 3">87.22</strain>
    </source>
</reference>
<protein>
    <submittedName>
        <fullName evidence="2">Uncharacterized protein</fullName>
    </submittedName>
</protein>
<dbReference type="KEGG" id="scb:SCAB_27541"/>
<evidence type="ECO:0000313" key="3">
    <source>
        <dbReference type="Proteomes" id="UP000001444"/>
    </source>
</evidence>
<name>C9Z6R6_STRSW</name>
<accession>C9Z6R6</accession>
<dbReference type="AlphaFoldDB" id="C9Z6R6"/>
<gene>
    <name evidence="2" type="ordered locus">SCAB_27541</name>
</gene>
<keyword evidence="3" id="KW-1185">Reference proteome</keyword>
<feature type="compositionally biased region" description="Basic residues" evidence="1">
    <location>
        <begin position="40"/>
        <end position="51"/>
    </location>
</feature>
<dbReference type="HOGENOM" id="CLU_2195534_0_0_11"/>
<feature type="compositionally biased region" description="Low complexity" evidence="1">
    <location>
        <begin position="82"/>
        <end position="94"/>
    </location>
</feature>
<feature type="compositionally biased region" description="Basic and acidic residues" evidence="1">
    <location>
        <begin position="52"/>
        <end position="76"/>
    </location>
</feature>
<organism evidence="2 3">
    <name type="scientific">Streptomyces scabiei (strain 87.22)</name>
    <dbReference type="NCBI Taxonomy" id="680198"/>
    <lineage>
        <taxon>Bacteria</taxon>
        <taxon>Bacillati</taxon>
        <taxon>Actinomycetota</taxon>
        <taxon>Actinomycetes</taxon>
        <taxon>Kitasatosporales</taxon>
        <taxon>Streptomycetaceae</taxon>
        <taxon>Streptomyces</taxon>
    </lineage>
</organism>
<dbReference type="STRING" id="680198.SCAB_27541"/>